<comment type="caution">
    <text evidence="3">The sequence shown here is derived from an EMBL/GenBank/DDBJ whole genome shotgun (WGS) entry which is preliminary data.</text>
</comment>
<organism evidence="3 4">
    <name type="scientific">Agrococcus versicolor</name>
    <dbReference type="NCBI Taxonomy" id="501482"/>
    <lineage>
        <taxon>Bacteria</taxon>
        <taxon>Bacillati</taxon>
        <taxon>Actinomycetota</taxon>
        <taxon>Actinomycetes</taxon>
        <taxon>Micrococcales</taxon>
        <taxon>Microbacteriaceae</taxon>
        <taxon>Agrococcus</taxon>
    </lineage>
</organism>
<proteinExistence type="predicted"/>
<dbReference type="EMBL" id="BAAAQT010000008">
    <property type="protein sequence ID" value="GAA2176344.1"/>
    <property type="molecule type" value="Genomic_DNA"/>
</dbReference>
<sequence length="280" mass="29757">MRDDARTPPAYFLPAGMHEDAEVLQPTAHTGSPWSAGIQHGGPVAGLLWRACEQAPGADGFLLVRLAVELLGPVTLDEVAVRADVVRSGRSAELVEAEILQRGPGGAWRPAARARGWRMRVADTASVAYRAGRTRALPPEGAPTLHDAPVPALWLAGFVGSLDWRFATTFGERGAPTVAWARLRMPFVAGEEPSRSLRAILPIDAANGVGARLDTSAWTFINTELAIHLFEQPTGEWVGIEAESSIGTQGIGLSQAIVHDEQGPVGRIAQSLLVSPLPQP</sequence>
<gene>
    <name evidence="3" type="ORF">GCM10009846_29790</name>
</gene>
<evidence type="ECO:0000313" key="4">
    <source>
        <dbReference type="Proteomes" id="UP001501599"/>
    </source>
</evidence>
<protein>
    <submittedName>
        <fullName evidence="3">Thioesterase family protein</fullName>
    </submittedName>
</protein>
<dbReference type="InterPro" id="IPR029069">
    <property type="entry name" value="HotDog_dom_sf"/>
</dbReference>
<dbReference type="Gene3D" id="2.40.160.210">
    <property type="entry name" value="Acyl-CoA thioesterase, double hotdog domain"/>
    <property type="match status" value="1"/>
</dbReference>
<dbReference type="InterPro" id="IPR049449">
    <property type="entry name" value="TesB_ACOT8-like_N"/>
</dbReference>
<feature type="domain" description="Acyl-CoA thioesterase-like C-terminal" evidence="2">
    <location>
        <begin position="147"/>
        <end position="274"/>
    </location>
</feature>
<evidence type="ECO:0000259" key="2">
    <source>
        <dbReference type="Pfam" id="PF20789"/>
    </source>
</evidence>
<dbReference type="InterPro" id="IPR049450">
    <property type="entry name" value="ACOT8-like_C"/>
</dbReference>
<evidence type="ECO:0000259" key="1">
    <source>
        <dbReference type="Pfam" id="PF13622"/>
    </source>
</evidence>
<dbReference type="Pfam" id="PF20789">
    <property type="entry name" value="4HBT_3C"/>
    <property type="match status" value="1"/>
</dbReference>
<keyword evidence="4" id="KW-1185">Reference proteome</keyword>
<accession>A0ABN3AY25</accession>
<dbReference type="RefSeq" id="WP_344344876.1">
    <property type="nucleotide sequence ID" value="NZ_BAAAQT010000008.1"/>
</dbReference>
<name>A0ABN3AY25_9MICO</name>
<dbReference type="SUPFAM" id="SSF54637">
    <property type="entry name" value="Thioesterase/thiol ester dehydrase-isomerase"/>
    <property type="match status" value="2"/>
</dbReference>
<reference evidence="3 4" key="1">
    <citation type="journal article" date="2019" name="Int. J. Syst. Evol. Microbiol.">
        <title>The Global Catalogue of Microorganisms (GCM) 10K type strain sequencing project: providing services to taxonomists for standard genome sequencing and annotation.</title>
        <authorList>
            <consortium name="The Broad Institute Genomics Platform"/>
            <consortium name="The Broad Institute Genome Sequencing Center for Infectious Disease"/>
            <person name="Wu L."/>
            <person name="Ma J."/>
        </authorList>
    </citation>
    <scope>NUCLEOTIDE SEQUENCE [LARGE SCALE GENOMIC DNA]</scope>
    <source>
        <strain evidence="3 4">JCM 16026</strain>
    </source>
</reference>
<dbReference type="InterPro" id="IPR042171">
    <property type="entry name" value="Acyl-CoA_hotdog"/>
</dbReference>
<feature type="domain" description="Acyl-CoA thioesterase-like N-terminal HotDog" evidence="1">
    <location>
        <begin position="32"/>
        <end position="119"/>
    </location>
</feature>
<dbReference type="Proteomes" id="UP001501599">
    <property type="component" value="Unassembled WGS sequence"/>
</dbReference>
<evidence type="ECO:0000313" key="3">
    <source>
        <dbReference type="EMBL" id="GAA2176344.1"/>
    </source>
</evidence>
<dbReference type="Pfam" id="PF13622">
    <property type="entry name" value="4HBT_3"/>
    <property type="match status" value="1"/>
</dbReference>